<keyword evidence="11" id="KW-0546">Nucleotide metabolism</keyword>
<feature type="binding site" evidence="12">
    <location>
        <position position="118"/>
    </location>
    <ligand>
        <name>ATP</name>
        <dbReference type="ChEBI" id="CHEBI:30616"/>
    </ligand>
</feature>
<evidence type="ECO:0000256" key="6">
    <source>
        <dbReference type="ARBA" id="ARBA00022723"/>
    </source>
</evidence>
<evidence type="ECO:0000256" key="7">
    <source>
        <dbReference type="ARBA" id="ARBA00022741"/>
    </source>
</evidence>
<keyword evidence="9" id="KW-0067">ATP-binding</keyword>
<protein>
    <recommendedName>
        <fullName evidence="4">Nucleoside diphosphate kinase</fullName>
        <ecNumber evidence="3">2.7.4.6</ecNumber>
    </recommendedName>
</protein>
<organism evidence="15 16">
    <name type="scientific">Periweissella fabalis</name>
    <dbReference type="NCBI Taxonomy" id="1070421"/>
    <lineage>
        <taxon>Bacteria</taxon>
        <taxon>Bacillati</taxon>
        <taxon>Bacillota</taxon>
        <taxon>Bacilli</taxon>
        <taxon>Lactobacillales</taxon>
        <taxon>Lactobacillaceae</taxon>
        <taxon>Periweissella</taxon>
    </lineage>
</organism>
<comment type="cofactor">
    <cofactor evidence="1">
        <name>Mg(2+)</name>
        <dbReference type="ChEBI" id="CHEBI:18420"/>
    </cofactor>
</comment>
<dbReference type="Proteomes" id="UP000549765">
    <property type="component" value="Unassembled WGS sequence"/>
</dbReference>
<dbReference type="CDD" id="cd04413">
    <property type="entry name" value="NDPk_I"/>
    <property type="match status" value="1"/>
</dbReference>
<dbReference type="PRINTS" id="PR01243">
    <property type="entry name" value="NUCDPKINASE"/>
</dbReference>
<feature type="binding site" evidence="12">
    <location>
        <position position="93"/>
    </location>
    <ligand>
        <name>ATP</name>
        <dbReference type="ChEBI" id="CHEBI:30616"/>
    </ligand>
</feature>
<dbReference type="GO" id="GO:0005524">
    <property type="term" value="F:ATP binding"/>
    <property type="evidence" value="ECO:0007669"/>
    <property type="project" value="UniProtKB-KW"/>
</dbReference>
<feature type="binding site" evidence="12">
    <location>
        <position position="59"/>
    </location>
    <ligand>
        <name>ATP</name>
        <dbReference type="ChEBI" id="CHEBI:30616"/>
    </ligand>
</feature>
<dbReference type="EC" id="2.7.4.6" evidence="3"/>
<evidence type="ECO:0000256" key="10">
    <source>
        <dbReference type="ARBA" id="ARBA00022842"/>
    </source>
</evidence>
<comment type="similarity">
    <text evidence="2 12 13">Belongs to the NDK family.</text>
</comment>
<keyword evidence="8 15" id="KW-0418">Kinase</keyword>
<dbReference type="SMART" id="SM00562">
    <property type="entry name" value="NDK"/>
    <property type="match status" value="1"/>
</dbReference>
<dbReference type="PANTHER" id="PTHR11349">
    <property type="entry name" value="NUCLEOSIDE DIPHOSPHATE KINASE"/>
    <property type="match status" value="1"/>
</dbReference>
<evidence type="ECO:0000256" key="5">
    <source>
        <dbReference type="ARBA" id="ARBA00022679"/>
    </source>
</evidence>
<dbReference type="EMBL" id="JAAXPN010000003">
    <property type="protein sequence ID" value="NKZ24030.1"/>
    <property type="molecule type" value="Genomic_DNA"/>
</dbReference>
<accession>A0A7X6N2Q6</accession>
<evidence type="ECO:0000256" key="12">
    <source>
        <dbReference type="PROSITE-ProRule" id="PRU00706"/>
    </source>
</evidence>
<feature type="active site" description="Pros-phosphohistidine intermediate" evidence="12">
    <location>
        <position position="121"/>
    </location>
</feature>
<dbReference type="InterPro" id="IPR036850">
    <property type="entry name" value="NDK-like_dom_sf"/>
</dbReference>
<gene>
    <name evidence="15" type="primary">ndk</name>
    <name evidence="15" type="ORF">HF964_04295</name>
</gene>
<dbReference type="GO" id="GO:0006228">
    <property type="term" value="P:UTP biosynthetic process"/>
    <property type="evidence" value="ECO:0007669"/>
    <property type="project" value="InterPro"/>
</dbReference>
<name>A0A7X6N2Q6_9LACO</name>
<sequence length="138" mass="15640">MGQERTLILVKPDGVSQGHIGEVITRLERKGYQIEALKVTYATRAQLDQHYQDKIDKPFYPEMVKYMQEGPIVAIIASGISVVDVFRRMAGQTNVLEADFGTIRGDFGRQWSDGVMRNVVHSSDSVEHAEREIGIWFN</sequence>
<feature type="binding site" evidence="12">
    <location>
        <position position="11"/>
    </location>
    <ligand>
        <name>ATP</name>
        <dbReference type="ChEBI" id="CHEBI:30616"/>
    </ligand>
</feature>
<dbReference type="InterPro" id="IPR001564">
    <property type="entry name" value="Nucleoside_diP_kinase"/>
</dbReference>
<evidence type="ECO:0000313" key="15">
    <source>
        <dbReference type="EMBL" id="NKZ24030.1"/>
    </source>
</evidence>
<reference evidence="15 16" key="1">
    <citation type="submission" date="2020-04" db="EMBL/GenBank/DDBJ databases">
        <title>MicrobeNet Type strains.</title>
        <authorList>
            <person name="Nicholson A.C."/>
        </authorList>
    </citation>
    <scope>NUCLEOTIDE SEQUENCE [LARGE SCALE GENOMIC DNA]</scope>
    <source>
        <strain evidence="15 16">CCUG 61472</strain>
    </source>
</reference>
<evidence type="ECO:0000256" key="13">
    <source>
        <dbReference type="RuleBase" id="RU004011"/>
    </source>
</evidence>
<feature type="domain" description="Nucleoside diphosphate kinase-like" evidence="14">
    <location>
        <begin position="3"/>
        <end position="138"/>
    </location>
</feature>
<keyword evidence="10" id="KW-0460">Magnesium</keyword>
<dbReference type="SUPFAM" id="SSF54919">
    <property type="entry name" value="Nucleoside diphosphate kinase, NDK"/>
    <property type="match status" value="1"/>
</dbReference>
<evidence type="ECO:0000256" key="11">
    <source>
        <dbReference type="ARBA" id="ARBA00023080"/>
    </source>
</evidence>
<dbReference type="Gene3D" id="3.30.70.141">
    <property type="entry name" value="Nucleoside diphosphate kinase-like domain"/>
    <property type="match status" value="1"/>
</dbReference>
<keyword evidence="5 15" id="KW-0808">Transferase</keyword>
<keyword evidence="6" id="KW-0479">Metal-binding</keyword>
<keyword evidence="16" id="KW-1185">Reference proteome</keyword>
<dbReference type="PROSITE" id="PS51374">
    <property type="entry name" value="NDPK_LIKE"/>
    <property type="match status" value="1"/>
</dbReference>
<dbReference type="AlphaFoldDB" id="A0A7X6N2Q6"/>
<evidence type="ECO:0000256" key="8">
    <source>
        <dbReference type="ARBA" id="ARBA00022777"/>
    </source>
</evidence>
<evidence type="ECO:0000256" key="4">
    <source>
        <dbReference type="ARBA" id="ARBA00017632"/>
    </source>
</evidence>
<comment type="caution">
    <text evidence="15">The sequence shown here is derived from an EMBL/GenBank/DDBJ whole genome shotgun (WGS) entry which is preliminary data.</text>
</comment>
<dbReference type="InterPro" id="IPR034907">
    <property type="entry name" value="NDK-like_dom"/>
</dbReference>
<dbReference type="GO" id="GO:0004550">
    <property type="term" value="F:nucleoside diphosphate kinase activity"/>
    <property type="evidence" value="ECO:0007669"/>
    <property type="project" value="UniProtKB-EC"/>
</dbReference>
<evidence type="ECO:0000256" key="2">
    <source>
        <dbReference type="ARBA" id="ARBA00008142"/>
    </source>
</evidence>
<evidence type="ECO:0000256" key="1">
    <source>
        <dbReference type="ARBA" id="ARBA00001946"/>
    </source>
</evidence>
<dbReference type="GO" id="GO:0046872">
    <property type="term" value="F:metal ion binding"/>
    <property type="evidence" value="ECO:0007669"/>
    <property type="project" value="UniProtKB-KW"/>
</dbReference>
<evidence type="ECO:0000256" key="9">
    <source>
        <dbReference type="ARBA" id="ARBA00022840"/>
    </source>
</evidence>
<dbReference type="RefSeq" id="WP_168721915.1">
    <property type="nucleotide sequence ID" value="NZ_JAAXPN010000003.1"/>
</dbReference>
<proteinExistence type="inferred from homology"/>
<dbReference type="Pfam" id="PF00334">
    <property type="entry name" value="NDK"/>
    <property type="match status" value="1"/>
</dbReference>
<keyword evidence="7" id="KW-0547">Nucleotide-binding</keyword>
<evidence type="ECO:0000256" key="3">
    <source>
        <dbReference type="ARBA" id="ARBA00012966"/>
    </source>
</evidence>
<feature type="binding site" evidence="12">
    <location>
        <position position="104"/>
    </location>
    <ligand>
        <name>ATP</name>
        <dbReference type="ChEBI" id="CHEBI:30616"/>
    </ligand>
</feature>
<evidence type="ECO:0000259" key="14">
    <source>
        <dbReference type="SMART" id="SM00562"/>
    </source>
</evidence>
<dbReference type="NCBIfam" id="NF001908">
    <property type="entry name" value="PRK00668.1"/>
    <property type="match status" value="1"/>
</dbReference>
<dbReference type="GO" id="GO:0006241">
    <property type="term" value="P:CTP biosynthetic process"/>
    <property type="evidence" value="ECO:0007669"/>
    <property type="project" value="InterPro"/>
</dbReference>
<dbReference type="FunFam" id="3.30.70.141:FF:000003">
    <property type="entry name" value="Nucleoside diphosphate kinase"/>
    <property type="match status" value="1"/>
</dbReference>
<feature type="binding site" evidence="12">
    <location>
        <position position="87"/>
    </location>
    <ligand>
        <name>ATP</name>
        <dbReference type="ChEBI" id="CHEBI:30616"/>
    </ligand>
</feature>
<evidence type="ECO:0000313" key="16">
    <source>
        <dbReference type="Proteomes" id="UP000549765"/>
    </source>
</evidence>
<dbReference type="GO" id="GO:0006183">
    <property type="term" value="P:GTP biosynthetic process"/>
    <property type="evidence" value="ECO:0007669"/>
    <property type="project" value="InterPro"/>
</dbReference>